<reference evidence="2" key="1">
    <citation type="submission" date="2024-07" db="EMBL/GenBank/DDBJ databases">
        <authorList>
            <person name="Biller S.J."/>
        </authorList>
    </citation>
    <scope>NUCLEOTIDE SEQUENCE</scope>
    <source>
        <strain evidence="2">WC2420</strain>
    </source>
</reference>
<dbReference type="EMBL" id="CP165628">
    <property type="protein sequence ID" value="XDU70879.1"/>
    <property type="molecule type" value="Genomic_DNA"/>
</dbReference>
<protein>
    <submittedName>
        <fullName evidence="2">Phage minor head protein</fullName>
    </submittedName>
</protein>
<dbReference type="Pfam" id="PF04233">
    <property type="entry name" value="Phage_Mu_F"/>
    <property type="match status" value="1"/>
</dbReference>
<evidence type="ECO:0000313" key="2">
    <source>
        <dbReference type="EMBL" id="XDU70879.1"/>
    </source>
</evidence>
<accession>A0AB39VL46</accession>
<name>A0AB39VL46_9GAMM</name>
<dbReference type="RefSeq" id="WP_369788321.1">
    <property type="nucleotide sequence ID" value="NZ_CP165628.1"/>
</dbReference>
<proteinExistence type="predicted"/>
<feature type="domain" description="Phage head morphogenesis" evidence="1">
    <location>
        <begin position="143"/>
        <end position="255"/>
    </location>
</feature>
<dbReference type="AlphaFoldDB" id="A0AB39VL46"/>
<gene>
    <name evidence="2" type="ORF">AB3G37_15020</name>
</gene>
<dbReference type="NCBIfam" id="TIGR01641">
    <property type="entry name" value="phageSPP1_gp7"/>
    <property type="match status" value="1"/>
</dbReference>
<organism evidence="2">
    <name type="scientific">Rouxiella sp. WC2420</name>
    <dbReference type="NCBI Taxonomy" id="3234145"/>
    <lineage>
        <taxon>Bacteria</taxon>
        <taxon>Pseudomonadati</taxon>
        <taxon>Pseudomonadota</taxon>
        <taxon>Gammaproteobacteria</taxon>
        <taxon>Enterobacterales</taxon>
        <taxon>Yersiniaceae</taxon>
        <taxon>Rouxiella</taxon>
    </lineage>
</organism>
<dbReference type="InterPro" id="IPR006528">
    <property type="entry name" value="Phage_head_morphogenesis_dom"/>
</dbReference>
<sequence length="260" mass="29539">MAMKPKAAKATRANVGLQLEYQKKLKSLIEEMSNSVDYWLTAEYKRHEPKIVGDATPSKLMNRKLISVMGRWQLTFRQKAEDIAAWFVRRADAYSSGSVVNKLRAEGMSVNMQLTPEVRNVLDSIYETQVSLIKSIPEQYLTQVSTLVQESVSRGRDIGYLKEELKQRYGVTERRAKVIARDQNNKASNAISQQRCQSAGITHGIWVHRAGGSKSFRHSHVKMNGTEFELSKGCYDPHEGRMVMPGELVNCKCEFRPVIK</sequence>
<evidence type="ECO:0000259" key="1">
    <source>
        <dbReference type="Pfam" id="PF04233"/>
    </source>
</evidence>